<dbReference type="Proteomes" id="UP001219518">
    <property type="component" value="Unassembled WGS sequence"/>
</dbReference>
<protein>
    <submittedName>
        <fullName evidence="9">Trypsin 5G1</fullName>
    </submittedName>
</protein>
<evidence type="ECO:0000259" key="8">
    <source>
        <dbReference type="PROSITE" id="PS50240"/>
    </source>
</evidence>
<dbReference type="InterPro" id="IPR033116">
    <property type="entry name" value="TRYPSIN_SER"/>
</dbReference>
<dbReference type="SMART" id="SM00020">
    <property type="entry name" value="Tryp_SPc"/>
    <property type="match status" value="1"/>
</dbReference>
<dbReference type="InterPro" id="IPR001314">
    <property type="entry name" value="Peptidase_S1A"/>
</dbReference>
<evidence type="ECO:0000256" key="2">
    <source>
        <dbReference type="ARBA" id="ARBA00022670"/>
    </source>
</evidence>
<gene>
    <name evidence="9" type="ORF">KUF71_006155</name>
</gene>
<dbReference type="SUPFAM" id="SSF50494">
    <property type="entry name" value="Trypsin-like serine proteases"/>
    <property type="match status" value="1"/>
</dbReference>
<dbReference type="FunFam" id="2.40.10.10:FF:000034">
    <property type="entry name" value="Eupolytin"/>
    <property type="match status" value="1"/>
</dbReference>
<keyword evidence="5" id="KW-1015">Disulfide bond</keyword>
<keyword evidence="2 6" id="KW-0645">Protease</keyword>
<keyword evidence="4 6" id="KW-0720">Serine protease</keyword>
<dbReference type="Pfam" id="PF00089">
    <property type="entry name" value="Trypsin"/>
    <property type="match status" value="1"/>
</dbReference>
<proteinExistence type="inferred from homology"/>
<evidence type="ECO:0000256" key="7">
    <source>
        <dbReference type="SAM" id="SignalP"/>
    </source>
</evidence>
<dbReference type="PRINTS" id="PR00722">
    <property type="entry name" value="CHYMOTRYPSIN"/>
</dbReference>
<feature type="chain" id="PRO_5042025172" evidence="7">
    <location>
        <begin position="21"/>
        <end position="273"/>
    </location>
</feature>
<dbReference type="InterPro" id="IPR050430">
    <property type="entry name" value="Peptidase_S1"/>
</dbReference>
<dbReference type="Gene3D" id="2.40.10.10">
    <property type="entry name" value="Trypsin-like serine proteases"/>
    <property type="match status" value="1"/>
</dbReference>
<feature type="signal peptide" evidence="7">
    <location>
        <begin position="1"/>
        <end position="20"/>
    </location>
</feature>
<dbReference type="GO" id="GO:0006508">
    <property type="term" value="P:proteolysis"/>
    <property type="evidence" value="ECO:0007669"/>
    <property type="project" value="UniProtKB-KW"/>
</dbReference>
<reference evidence="9" key="2">
    <citation type="journal article" date="2023" name="BMC Genomics">
        <title>Pest status, molecular evolution, and epigenetic factors derived from the genome assembly of Frankliniella fusca, a thysanopteran phytovirus vector.</title>
        <authorList>
            <person name="Catto M.A."/>
            <person name="Labadie P.E."/>
            <person name="Jacobson A.L."/>
            <person name="Kennedy G.G."/>
            <person name="Srinivasan R."/>
            <person name="Hunt B.G."/>
        </authorList>
    </citation>
    <scope>NUCLEOTIDE SEQUENCE</scope>
    <source>
        <strain evidence="9">PL_HMW_Pooled</strain>
    </source>
</reference>
<name>A0AAE1H7Y3_9NEOP</name>
<evidence type="ECO:0000256" key="6">
    <source>
        <dbReference type="RuleBase" id="RU363034"/>
    </source>
</evidence>
<comment type="similarity">
    <text evidence="1">Belongs to the peptidase S1 family.</text>
</comment>
<evidence type="ECO:0000313" key="10">
    <source>
        <dbReference type="Proteomes" id="UP001219518"/>
    </source>
</evidence>
<dbReference type="EMBL" id="JAHWGI010000516">
    <property type="protein sequence ID" value="KAK3916318.1"/>
    <property type="molecule type" value="Genomic_DNA"/>
</dbReference>
<evidence type="ECO:0000256" key="4">
    <source>
        <dbReference type="ARBA" id="ARBA00022825"/>
    </source>
</evidence>
<keyword evidence="7" id="KW-0732">Signal</keyword>
<dbReference type="GO" id="GO:0004252">
    <property type="term" value="F:serine-type endopeptidase activity"/>
    <property type="evidence" value="ECO:0007669"/>
    <property type="project" value="InterPro"/>
</dbReference>
<dbReference type="PANTHER" id="PTHR24276">
    <property type="entry name" value="POLYSERASE-RELATED"/>
    <property type="match status" value="1"/>
</dbReference>
<dbReference type="PROSITE" id="PS00134">
    <property type="entry name" value="TRYPSIN_HIS"/>
    <property type="match status" value="1"/>
</dbReference>
<evidence type="ECO:0000256" key="1">
    <source>
        <dbReference type="ARBA" id="ARBA00007664"/>
    </source>
</evidence>
<dbReference type="InterPro" id="IPR001254">
    <property type="entry name" value="Trypsin_dom"/>
</dbReference>
<dbReference type="CDD" id="cd00190">
    <property type="entry name" value="Tryp_SPc"/>
    <property type="match status" value="1"/>
</dbReference>
<comment type="caution">
    <text evidence="9">The sequence shown here is derived from an EMBL/GenBank/DDBJ whole genome shotgun (WGS) entry which is preliminary data.</text>
</comment>
<dbReference type="InterPro" id="IPR018114">
    <property type="entry name" value="TRYPSIN_HIS"/>
</dbReference>
<accession>A0AAE1H7Y3</accession>
<dbReference type="InterPro" id="IPR009003">
    <property type="entry name" value="Peptidase_S1_PA"/>
</dbReference>
<keyword evidence="10" id="KW-1185">Reference proteome</keyword>
<feature type="domain" description="Peptidase S1" evidence="8">
    <location>
        <begin position="42"/>
        <end position="272"/>
    </location>
</feature>
<dbReference type="PROSITE" id="PS00135">
    <property type="entry name" value="TRYPSIN_SER"/>
    <property type="match status" value="1"/>
</dbReference>
<evidence type="ECO:0000313" key="9">
    <source>
        <dbReference type="EMBL" id="KAK3916318.1"/>
    </source>
</evidence>
<organism evidence="9 10">
    <name type="scientific">Frankliniella fusca</name>
    <dbReference type="NCBI Taxonomy" id="407009"/>
    <lineage>
        <taxon>Eukaryota</taxon>
        <taxon>Metazoa</taxon>
        <taxon>Ecdysozoa</taxon>
        <taxon>Arthropoda</taxon>
        <taxon>Hexapoda</taxon>
        <taxon>Insecta</taxon>
        <taxon>Pterygota</taxon>
        <taxon>Neoptera</taxon>
        <taxon>Paraneoptera</taxon>
        <taxon>Thysanoptera</taxon>
        <taxon>Terebrantia</taxon>
        <taxon>Thripoidea</taxon>
        <taxon>Thripidae</taxon>
        <taxon>Frankliniella</taxon>
    </lineage>
</organism>
<dbReference type="PANTHER" id="PTHR24276:SF91">
    <property type="entry name" value="AT26814P-RELATED"/>
    <property type="match status" value="1"/>
</dbReference>
<dbReference type="PROSITE" id="PS50240">
    <property type="entry name" value="TRYPSIN_DOM"/>
    <property type="match status" value="1"/>
</dbReference>
<dbReference type="AlphaFoldDB" id="A0AAE1H7Y3"/>
<sequence>MTPLSLLSVLAAALLAVASGGVAPGRAALKRPFSDRLWIGRIVGGDPADIHDYPYQLSFRSYGSHFCGASIISESFALTAGHCAAAGVSPKTSALVAGSASLDDGEEYKVVSIQAHPYYDAMTIDYDAGVVKIEGAFQLGDTQRIVALPAPGDAVPDGGLVTASGWGVSQENNWDLEQQLQAVALHVVGQDGCARAYKDYGGVTARMLCATDVGKDSCQGDSGGPLVSRVGDVVKQVGIVSWGLGCARKGFPGVYTRVADPSVRQFIATVAGV</sequence>
<evidence type="ECO:0000256" key="3">
    <source>
        <dbReference type="ARBA" id="ARBA00022801"/>
    </source>
</evidence>
<keyword evidence="3 6" id="KW-0378">Hydrolase</keyword>
<evidence type="ECO:0000256" key="5">
    <source>
        <dbReference type="ARBA" id="ARBA00023157"/>
    </source>
</evidence>
<reference evidence="9" key="1">
    <citation type="submission" date="2021-07" db="EMBL/GenBank/DDBJ databases">
        <authorList>
            <person name="Catto M.A."/>
            <person name="Jacobson A."/>
            <person name="Kennedy G."/>
            <person name="Labadie P."/>
            <person name="Hunt B.G."/>
            <person name="Srinivasan R."/>
        </authorList>
    </citation>
    <scope>NUCLEOTIDE SEQUENCE</scope>
    <source>
        <strain evidence="9">PL_HMW_Pooled</strain>
        <tissue evidence="9">Head</tissue>
    </source>
</reference>
<dbReference type="InterPro" id="IPR043504">
    <property type="entry name" value="Peptidase_S1_PA_chymotrypsin"/>
</dbReference>